<evidence type="ECO:0000259" key="2">
    <source>
        <dbReference type="PROSITE" id="PS50975"/>
    </source>
</evidence>
<dbReference type="PROSITE" id="PS50975">
    <property type="entry name" value="ATP_GRASP"/>
    <property type="match status" value="1"/>
</dbReference>
<proteinExistence type="predicted"/>
<keyword evidence="1" id="KW-0067">ATP-binding</keyword>
<keyword evidence="1" id="KW-0547">Nucleotide-binding</keyword>
<dbReference type="RefSeq" id="WP_148377189.1">
    <property type="nucleotide sequence ID" value="NZ_VSIY01000004.1"/>
</dbReference>
<comment type="caution">
    <text evidence="3">The sequence shown here is derived from an EMBL/GenBank/DDBJ whole genome shotgun (WGS) entry which is preliminary data.</text>
</comment>
<dbReference type="GO" id="GO:0046872">
    <property type="term" value="F:metal ion binding"/>
    <property type="evidence" value="ECO:0007669"/>
    <property type="project" value="InterPro"/>
</dbReference>
<organism evidence="3 4">
    <name type="scientific">Maritimibacter fusiformis</name>
    <dbReference type="NCBI Taxonomy" id="2603819"/>
    <lineage>
        <taxon>Bacteria</taxon>
        <taxon>Pseudomonadati</taxon>
        <taxon>Pseudomonadota</taxon>
        <taxon>Alphaproteobacteria</taxon>
        <taxon>Rhodobacterales</taxon>
        <taxon>Roseobacteraceae</taxon>
        <taxon>Maritimibacter</taxon>
    </lineage>
</organism>
<evidence type="ECO:0000256" key="1">
    <source>
        <dbReference type="PROSITE-ProRule" id="PRU00409"/>
    </source>
</evidence>
<dbReference type="Proteomes" id="UP000322080">
    <property type="component" value="Unassembled WGS sequence"/>
</dbReference>
<accession>A0A5D0RN95</accession>
<gene>
    <name evidence="3" type="ORF">FVF75_06845</name>
</gene>
<evidence type="ECO:0000313" key="3">
    <source>
        <dbReference type="EMBL" id="TYB82426.1"/>
    </source>
</evidence>
<dbReference type="AlphaFoldDB" id="A0A5D0RN95"/>
<name>A0A5D0RN95_9RHOB</name>
<dbReference type="GO" id="GO:0005524">
    <property type="term" value="F:ATP binding"/>
    <property type="evidence" value="ECO:0007669"/>
    <property type="project" value="UniProtKB-UniRule"/>
</dbReference>
<dbReference type="InterPro" id="IPR011761">
    <property type="entry name" value="ATP-grasp"/>
</dbReference>
<reference evidence="3 4" key="1">
    <citation type="submission" date="2019-08" db="EMBL/GenBank/DDBJ databases">
        <title>Identification of a novel species of the genus Boseongicola.</title>
        <authorList>
            <person name="Zhang X.-Q."/>
        </authorList>
    </citation>
    <scope>NUCLEOTIDE SEQUENCE [LARGE SCALE GENOMIC DNA]</scope>
    <source>
        <strain evidence="3 4">HY14</strain>
    </source>
</reference>
<dbReference type="Gene3D" id="3.30.470.20">
    <property type="entry name" value="ATP-grasp fold, B domain"/>
    <property type="match status" value="2"/>
</dbReference>
<feature type="domain" description="ATP-grasp" evidence="2">
    <location>
        <begin position="106"/>
        <end position="362"/>
    </location>
</feature>
<dbReference type="EMBL" id="VSIY01000004">
    <property type="protein sequence ID" value="TYB82426.1"/>
    <property type="molecule type" value="Genomic_DNA"/>
</dbReference>
<protein>
    <submittedName>
        <fullName evidence="3">Cyanophycin synthetase</fullName>
    </submittedName>
</protein>
<evidence type="ECO:0000313" key="4">
    <source>
        <dbReference type="Proteomes" id="UP000322080"/>
    </source>
</evidence>
<keyword evidence="4" id="KW-1185">Reference proteome</keyword>
<dbReference type="SUPFAM" id="SSF56059">
    <property type="entry name" value="Glutathione synthetase ATP-binding domain-like"/>
    <property type="match status" value="1"/>
</dbReference>
<sequence>MTEVAPPHAGWRRPAGLSSLPGLGKLHRLPDARDILRRRQFEPLRAAFHDRLWREAAAAVGATHSHHSQGLHRIARGRLVTFTRGSDLMLDNAITLTLVTDKQECYRVFAARGLPVPPHRAFDKSDLTSAETFLRESAGPVVVKPNLGTGGGRGVTTGITTRAALRKAIRRAARFGPDLLIEAQIPGASFRLYYLDGRLIDAVRRDPPELTGDGRRSIRQLVAAENHNRLTSTPPTALSPLVVDADMRNWLTRSGLGPSSVPSAGARIIVKAVVNENASPQNHSVRAEVHPDIVDRLGRLVTDMGVRAAGVDLIAPDIARPLDAGDIFVSEINANPGLHHHVLVADPANAVPVARLALDHIFETRTGVMLL</sequence>